<organism evidence="2 3">
    <name type="scientific">Halomonas urumqiensis</name>
    <dbReference type="NCBI Taxonomy" id="1684789"/>
    <lineage>
        <taxon>Bacteria</taxon>
        <taxon>Pseudomonadati</taxon>
        <taxon>Pseudomonadota</taxon>
        <taxon>Gammaproteobacteria</taxon>
        <taxon>Oceanospirillales</taxon>
        <taxon>Halomonadaceae</taxon>
        <taxon>Halomonas</taxon>
    </lineage>
</organism>
<feature type="region of interest" description="Disordered" evidence="1">
    <location>
        <begin position="437"/>
        <end position="468"/>
    </location>
</feature>
<evidence type="ECO:0000256" key="1">
    <source>
        <dbReference type="SAM" id="MobiDB-lite"/>
    </source>
</evidence>
<reference evidence="2 3" key="1">
    <citation type="submission" date="2018-01" db="EMBL/GenBank/DDBJ databases">
        <title>Halomonas endophytica sp. nov., isolated from storage liquid in the stems of Populus euphratica.</title>
        <authorList>
            <person name="Chen C."/>
        </authorList>
    </citation>
    <scope>NUCLEOTIDE SEQUENCE [LARGE SCALE GENOMIC DNA]</scope>
    <source>
        <strain evidence="2 3">BZ-SZ-XJ27</strain>
    </source>
</reference>
<keyword evidence="3" id="KW-1185">Reference proteome</keyword>
<dbReference type="AlphaFoldDB" id="A0A2N7UF85"/>
<name>A0A2N7UF85_9GAMM</name>
<dbReference type="Proteomes" id="UP000235547">
    <property type="component" value="Unassembled WGS sequence"/>
</dbReference>
<protein>
    <submittedName>
        <fullName evidence="2">Uncharacterized protein</fullName>
    </submittedName>
</protein>
<dbReference type="RefSeq" id="WP_102588655.1">
    <property type="nucleotide sequence ID" value="NZ_BNAE01000001.1"/>
</dbReference>
<comment type="caution">
    <text evidence="2">The sequence shown here is derived from an EMBL/GenBank/DDBJ whole genome shotgun (WGS) entry which is preliminary data.</text>
</comment>
<sequence length="496" mass="51629">MSEESRLAIAIDSKGAERNLRSVRNELNGVEKQGVVSAAALKKMALGLAAGATAASAAFTLLAKDGLAYVDAQAKMADQLGSTIDGLRGLQIAANDAGIDTSTLNSAVDRLNSRLGEARLGSGQAAEALGRMGLSADALANMDADERIATLADRVQGLGLDSADTANLLRDLGIRNREMVNLLRAGGDGIRQARQEVDDYGLSLSRVDAARVEQANDALSRIPRIMEPIKNQIAINLAQPLNDVADLFNDAARESQGFAGTVVDSMEWAARGVAELLDTVDAVRIGLMQAQRVQLQAEALGANIRATVLGTEGPTPQQQALEAFDAELSQLTDGNSNVARVADYFEELAPTFRRNFEARQRELNGLVDTSGALALFGDSARASAQVVEEAAQTHRAALEGVVPTTSQTAVPERASTPSAGLNLSSITPMSADQFPTGGVASDAPSAIPTPKSRGSVHVTVTDKNGTDTSGVVEGDDAFVTRLADALSDAASAVSGR</sequence>
<evidence type="ECO:0000313" key="2">
    <source>
        <dbReference type="EMBL" id="PMR79102.1"/>
    </source>
</evidence>
<evidence type="ECO:0000313" key="3">
    <source>
        <dbReference type="Proteomes" id="UP000235547"/>
    </source>
</evidence>
<dbReference type="EMBL" id="PNRG01000029">
    <property type="protein sequence ID" value="PMR79102.1"/>
    <property type="molecule type" value="Genomic_DNA"/>
</dbReference>
<proteinExistence type="predicted"/>
<gene>
    <name evidence="2" type="ORF">C1H70_12400</name>
</gene>
<dbReference type="OrthoDB" id="6174294at2"/>
<accession>A0A2N7UF85</accession>
<feature type="compositionally biased region" description="Polar residues" evidence="1">
    <location>
        <begin position="403"/>
        <end position="422"/>
    </location>
</feature>
<feature type="region of interest" description="Disordered" evidence="1">
    <location>
        <begin position="402"/>
        <end position="422"/>
    </location>
</feature>